<evidence type="ECO:0000313" key="2">
    <source>
        <dbReference type="EMBL" id="PON30979.1"/>
    </source>
</evidence>
<feature type="compositionally biased region" description="Polar residues" evidence="1">
    <location>
        <begin position="130"/>
        <end position="143"/>
    </location>
</feature>
<organism evidence="2 3">
    <name type="scientific">Trichoderma gamsii</name>
    <dbReference type="NCBI Taxonomy" id="398673"/>
    <lineage>
        <taxon>Eukaryota</taxon>
        <taxon>Fungi</taxon>
        <taxon>Dikarya</taxon>
        <taxon>Ascomycota</taxon>
        <taxon>Pezizomycotina</taxon>
        <taxon>Sordariomycetes</taxon>
        <taxon>Hypocreomycetidae</taxon>
        <taxon>Hypocreales</taxon>
        <taxon>Hypocreaceae</taxon>
        <taxon>Trichoderma</taxon>
    </lineage>
</organism>
<sequence>MNSVHSLIDAPPPAAQLGAQAGVHIHDYAQEQPHAHSLQRLASPPPGPASAPAVAGLSLSPTAPASAPTPAHTPRPDDLHARHLPPPSTPSMAHYVSIASPPLRQDTGSSVSTQATTATLASTETNNTSYSADTSPNPHQSIFSLKDGSDVSNSRRTSRRRTGPLSQQSRERAALIRKLGACVDCRRRRVAVSHSHGPDRPASYAAEADPVLLALQCHPSHHNMTWEDVVTKFHHRPHSPAVQDIAPSLPAGRPLSPATSLSTAQPVFTHDPQEMDVDPSSAPSHHHQPGRPPLSEARIRTPLPAGPRLEKSLSLPGIESLKNEMQNNAARMLSATTRGRYNSVQALLLFWQDDDEALSVRNAVGELADVFDKYYHYTFQIQVIPSSSESCKSSWRWLSRTLNDFAEERDQRDVLKIVYYIGHTYLDGNRDMVLASSKDAERASTIRWSGMQQILEEACADTLIIMDAAYFPPARIVRQQGVLEIIAASLSEDHLTALDRCAFTRALADQLRTRAARQTPLSVVELHSILLALYPKLARDRTPEREIITSFPAPLHTMMSGNSRLPSIFLSPVQQSSPLRSSFSYENSPQLHLAIKLNDDNVDIDSWNEWLRMMPEGIKDIKIDGPFRTTFR</sequence>
<reference evidence="2 3" key="1">
    <citation type="journal article" date="2016" name="Genome Announc.">
        <title>Draft Whole-Genome Sequence of Trichoderma gamsii T6085, a Promising Biocontrol Agent of Fusarium Head Blight on Wheat.</title>
        <authorList>
            <person name="Baroncelli R."/>
            <person name="Zapparata A."/>
            <person name="Piaggeschi G."/>
            <person name="Sarrocco S."/>
            <person name="Vannacci G."/>
        </authorList>
    </citation>
    <scope>NUCLEOTIDE SEQUENCE [LARGE SCALE GENOMIC DNA]</scope>
    <source>
        <strain evidence="2 3">T6085</strain>
    </source>
</reference>
<dbReference type="GeneID" id="29983206"/>
<gene>
    <name evidence="2" type="ORF">TGAM01_v200399</name>
</gene>
<feature type="region of interest" description="Disordered" evidence="1">
    <location>
        <begin position="33"/>
        <end position="171"/>
    </location>
</feature>
<evidence type="ECO:0000256" key="1">
    <source>
        <dbReference type="SAM" id="MobiDB-lite"/>
    </source>
</evidence>
<comment type="caution">
    <text evidence="2">The sequence shown here is derived from an EMBL/GenBank/DDBJ whole genome shotgun (WGS) entry which is preliminary data.</text>
</comment>
<feature type="compositionally biased region" description="Low complexity" evidence="1">
    <location>
        <begin position="50"/>
        <end position="72"/>
    </location>
</feature>
<dbReference type="AlphaFoldDB" id="A0A2P5A3A2"/>
<proteinExistence type="predicted"/>
<feature type="region of interest" description="Disordered" evidence="1">
    <location>
        <begin position="240"/>
        <end position="298"/>
    </location>
</feature>
<dbReference type="RefSeq" id="XP_018663529.1">
    <property type="nucleotide sequence ID" value="XM_018803123.1"/>
</dbReference>
<evidence type="ECO:0000313" key="3">
    <source>
        <dbReference type="Proteomes" id="UP000054821"/>
    </source>
</evidence>
<feature type="compositionally biased region" description="Polar residues" evidence="1">
    <location>
        <begin position="257"/>
        <end position="266"/>
    </location>
</feature>
<feature type="compositionally biased region" description="Low complexity" evidence="1">
    <location>
        <begin position="107"/>
        <end position="129"/>
    </location>
</feature>
<dbReference type="EMBL" id="JPDN02000001">
    <property type="protein sequence ID" value="PON30979.1"/>
    <property type="molecule type" value="Genomic_DNA"/>
</dbReference>
<dbReference type="Proteomes" id="UP000054821">
    <property type="component" value="Unassembled WGS sequence"/>
</dbReference>
<name>A0A2P5A3A2_9HYPO</name>
<protein>
    <recommendedName>
        <fullName evidence="4">Tyrosine-protein phosphatase non-receptor type 6</fullName>
    </recommendedName>
</protein>
<accession>A0A2P5A3A2</accession>
<dbReference type="STRING" id="398673.A0A2P5A3A2"/>
<evidence type="ECO:0008006" key="4">
    <source>
        <dbReference type="Google" id="ProtNLM"/>
    </source>
</evidence>
<keyword evidence="3" id="KW-1185">Reference proteome</keyword>